<accession>A0A1Y1UVI2</accession>
<dbReference type="STRING" id="1754191.A0A1Y1UVI2"/>
<protein>
    <recommendedName>
        <fullName evidence="4">Phosphoglycerate mutase-like protein</fullName>
    </recommendedName>
</protein>
<keyword evidence="1" id="KW-0732">Signal</keyword>
<organism evidence="2 3">
    <name type="scientific">Piromyces finnis</name>
    <dbReference type="NCBI Taxonomy" id="1754191"/>
    <lineage>
        <taxon>Eukaryota</taxon>
        <taxon>Fungi</taxon>
        <taxon>Fungi incertae sedis</taxon>
        <taxon>Chytridiomycota</taxon>
        <taxon>Chytridiomycota incertae sedis</taxon>
        <taxon>Neocallimastigomycetes</taxon>
        <taxon>Neocallimastigales</taxon>
        <taxon>Neocallimastigaceae</taxon>
        <taxon>Piromyces</taxon>
    </lineage>
</organism>
<evidence type="ECO:0000313" key="2">
    <source>
        <dbReference type="EMBL" id="ORX42062.1"/>
    </source>
</evidence>
<dbReference type="InterPro" id="IPR029033">
    <property type="entry name" value="His_PPase_superfam"/>
</dbReference>
<dbReference type="EMBL" id="MCFH01000072">
    <property type="protein sequence ID" value="ORX42062.1"/>
    <property type="molecule type" value="Genomic_DNA"/>
</dbReference>
<keyword evidence="3" id="KW-1185">Reference proteome</keyword>
<dbReference type="Proteomes" id="UP000193719">
    <property type="component" value="Unassembled WGS sequence"/>
</dbReference>
<gene>
    <name evidence="2" type="ORF">BCR36DRAFT_338233</name>
</gene>
<reference evidence="2 3" key="2">
    <citation type="submission" date="2016-08" db="EMBL/GenBank/DDBJ databases">
        <title>Pervasive Adenine N6-methylation of Active Genes in Fungi.</title>
        <authorList>
            <consortium name="DOE Joint Genome Institute"/>
            <person name="Mondo S.J."/>
            <person name="Dannebaum R.O."/>
            <person name="Kuo R.C."/>
            <person name="Labutti K."/>
            <person name="Haridas S."/>
            <person name="Kuo A."/>
            <person name="Salamov A."/>
            <person name="Ahrendt S.R."/>
            <person name="Lipzen A."/>
            <person name="Sullivan W."/>
            <person name="Andreopoulos W.B."/>
            <person name="Clum A."/>
            <person name="Lindquist E."/>
            <person name="Daum C."/>
            <person name="Ramamoorthy G.K."/>
            <person name="Gryganskyi A."/>
            <person name="Culley D."/>
            <person name="Magnuson J.K."/>
            <person name="James T.Y."/>
            <person name="O'Malley M.A."/>
            <person name="Stajich J.E."/>
            <person name="Spatafora J.W."/>
            <person name="Visel A."/>
            <person name="Grigoriev I.V."/>
        </authorList>
    </citation>
    <scope>NUCLEOTIDE SEQUENCE [LARGE SCALE GENOMIC DNA]</scope>
    <source>
        <strain evidence="3">finn</strain>
    </source>
</reference>
<evidence type="ECO:0000313" key="3">
    <source>
        <dbReference type="Proteomes" id="UP000193719"/>
    </source>
</evidence>
<feature type="signal peptide" evidence="1">
    <location>
        <begin position="1"/>
        <end position="24"/>
    </location>
</feature>
<evidence type="ECO:0000256" key="1">
    <source>
        <dbReference type="SAM" id="SignalP"/>
    </source>
</evidence>
<feature type="chain" id="PRO_5012734008" description="Phosphoglycerate mutase-like protein" evidence="1">
    <location>
        <begin position="25"/>
        <end position="204"/>
    </location>
</feature>
<name>A0A1Y1UVI2_9FUNG</name>
<dbReference type="AlphaFoldDB" id="A0A1Y1UVI2"/>
<proteinExistence type="predicted"/>
<sequence length="204" mass="23792">MPFKKIPLLLFFIVLICLFQTVLSKSNITFFTNRRVILIRHAEKPLSGNDLSERGWLRAECISDLFKNNKTLAPKKIYAQKAANHKKEDENLPDSRRQIQTVAPLARALNLTIDNHFHASEVKALAKDISELPLDIDPVLISWNHEDMRKFLIYFGMNYRIAPKYPKNRYDLVWVINNNTEFSSFSQNCAGLGDYRFNRYKDNL</sequence>
<dbReference type="OrthoDB" id="2129708at2759"/>
<reference evidence="2 3" key="1">
    <citation type="submission" date="2016-08" db="EMBL/GenBank/DDBJ databases">
        <title>Genomes of anaerobic fungi encode conserved fungal cellulosomes for biomass hydrolysis.</title>
        <authorList>
            <consortium name="DOE Joint Genome Institute"/>
            <person name="Haitjema C.H."/>
            <person name="Gilmore S.P."/>
            <person name="Henske J.K."/>
            <person name="Solomon K.V."/>
            <person name="De Groot R."/>
            <person name="Kuo A."/>
            <person name="Mondo S.J."/>
            <person name="Salamov A.A."/>
            <person name="Labutti K."/>
            <person name="Zhao Z."/>
            <person name="Chiniquy J."/>
            <person name="Barry K."/>
            <person name="Brewer H.M."/>
            <person name="Purvine S.O."/>
            <person name="Wright A.T."/>
            <person name="Boxma B."/>
            <person name="Van Alen T."/>
            <person name="Hackstein J.H."/>
            <person name="Baker S.E."/>
            <person name="Grigoriev I.V."/>
            <person name="O'Malley M.A."/>
        </authorList>
    </citation>
    <scope>NUCLEOTIDE SEQUENCE [LARGE SCALE GENOMIC DNA]</scope>
    <source>
        <strain evidence="3">finn</strain>
    </source>
</reference>
<dbReference type="SUPFAM" id="SSF53254">
    <property type="entry name" value="Phosphoglycerate mutase-like"/>
    <property type="match status" value="1"/>
</dbReference>
<comment type="caution">
    <text evidence="2">The sequence shown here is derived from an EMBL/GenBank/DDBJ whole genome shotgun (WGS) entry which is preliminary data.</text>
</comment>
<evidence type="ECO:0008006" key="4">
    <source>
        <dbReference type="Google" id="ProtNLM"/>
    </source>
</evidence>